<keyword evidence="3" id="KW-1185">Reference proteome</keyword>
<protein>
    <submittedName>
        <fullName evidence="2">Uncharacterized protein</fullName>
    </submittedName>
</protein>
<dbReference type="InParanoid" id="A0A2H3CCT0"/>
<dbReference type="AlphaFoldDB" id="A0A2H3CCT0"/>
<feature type="region of interest" description="Disordered" evidence="1">
    <location>
        <begin position="1"/>
        <end position="23"/>
    </location>
</feature>
<evidence type="ECO:0000256" key="1">
    <source>
        <dbReference type="SAM" id="MobiDB-lite"/>
    </source>
</evidence>
<gene>
    <name evidence="2" type="ORF">ARMGADRAFT_118009</name>
</gene>
<proteinExistence type="predicted"/>
<dbReference type="Proteomes" id="UP000217790">
    <property type="component" value="Unassembled WGS sequence"/>
</dbReference>
<name>A0A2H3CCT0_ARMGA</name>
<dbReference type="EMBL" id="KZ293764">
    <property type="protein sequence ID" value="PBK79670.1"/>
    <property type="molecule type" value="Genomic_DNA"/>
</dbReference>
<feature type="compositionally biased region" description="Polar residues" evidence="1">
    <location>
        <begin position="1"/>
        <end position="10"/>
    </location>
</feature>
<evidence type="ECO:0000313" key="3">
    <source>
        <dbReference type="Proteomes" id="UP000217790"/>
    </source>
</evidence>
<sequence>MHRTSRSPFVSSREKTPCHPSPTQYSSAFPLLGGKNLDFIFPKPETITALDAVHGRLDVAHFFFWLSWVYCGHALVSGAMPYFCGSADLSLGGFTL</sequence>
<organism evidence="2 3">
    <name type="scientific">Armillaria gallica</name>
    <name type="common">Bulbous honey fungus</name>
    <name type="synonym">Armillaria bulbosa</name>
    <dbReference type="NCBI Taxonomy" id="47427"/>
    <lineage>
        <taxon>Eukaryota</taxon>
        <taxon>Fungi</taxon>
        <taxon>Dikarya</taxon>
        <taxon>Basidiomycota</taxon>
        <taxon>Agaricomycotina</taxon>
        <taxon>Agaricomycetes</taxon>
        <taxon>Agaricomycetidae</taxon>
        <taxon>Agaricales</taxon>
        <taxon>Marasmiineae</taxon>
        <taxon>Physalacriaceae</taxon>
        <taxon>Armillaria</taxon>
    </lineage>
</organism>
<evidence type="ECO:0000313" key="2">
    <source>
        <dbReference type="EMBL" id="PBK79670.1"/>
    </source>
</evidence>
<accession>A0A2H3CCT0</accession>
<reference evidence="3" key="1">
    <citation type="journal article" date="2017" name="Nat. Ecol. Evol.">
        <title>Genome expansion and lineage-specific genetic innovations in the forest pathogenic fungi Armillaria.</title>
        <authorList>
            <person name="Sipos G."/>
            <person name="Prasanna A.N."/>
            <person name="Walter M.C."/>
            <person name="O'Connor E."/>
            <person name="Balint B."/>
            <person name="Krizsan K."/>
            <person name="Kiss B."/>
            <person name="Hess J."/>
            <person name="Varga T."/>
            <person name="Slot J."/>
            <person name="Riley R."/>
            <person name="Boka B."/>
            <person name="Rigling D."/>
            <person name="Barry K."/>
            <person name="Lee J."/>
            <person name="Mihaltcheva S."/>
            <person name="LaButti K."/>
            <person name="Lipzen A."/>
            <person name="Waldron R."/>
            <person name="Moloney N.M."/>
            <person name="Sperisen C."/>
            <person name="Kredics L."/>
            <person name="Vagvoelgyi C."/>
            <person name="Patrignani A."/>
            <person name="Fitzpatrick D."/>
            <person name="Nagy I."/>
            <person name="Doyle S."/>
            <person name="Anderson J.B."/>
            <person name="Grigoriev I.V."/>
            <person name="Gueldener U."/>
            <person name="Muensterkoetter M."/>
            <person name="Nagy L.G."/>
        </authorList>
    </citation>
    <scope>NUCLEOTIDE SEQUENCE [LARGE SCALE GENOMIC DNA]</scope>
    <source>
        <strain evidence="3">Ar21-2</strain>
    </source>
</reference>